<comment type="caution">
    <text evidence="8">The sequence shown here is derived from an EMBL/GenBank/DDBJ whole genome shotgun (WGS) entry which is preliminary data.</text>
</comment>
<reference evidence="8 9" key="1">
    <citation type="submission" date="2024-05" db="EMBL/GenBank/DDBJ databases">
        <title>Genome sequencing and assembly of Indian major carp, Cirrhinus mrigala (Hamilton, 1822).</title>
        <authorList>
            <person name="Mohindra V."/>
            <person name="Chowdhury L.M."/>
            <person name="Lal K."/>
            <person name="Jena J.K."/>
        </authorList>
    </citation>
    <scope>NUCLEOTIDE SEQUENCE [LARGE SCALE GENOMIC DNA]</scope>
    <source>
        <strain evidence="8">CM1030</strain>
        <tissue evidence="8">Blood</tissue>
    </source>
</reference>
<keyword evidence="4 6" id="KW-0663">Pyridoxal phosphate</keyword>
<feature type="non-terminal residue" evidence="8">
    <location>
        <position position="73"/>
    </location>
</feature>
<evidence type="ECO:0000256" key="6">
    <source>
        <dbReference type="RuleBase" id="RU003693"/>
    </source>
</evidence>
<accession>A0ABD0NRM1</accession>
<dbReference type="InterPro" id="IPR050087">
    <property type="entry name" value="AON_synthase_class-II"/>
</dbReference>
<keyword evidence="9" id="KW-1185">Reference proteome</keyword>
<comment type="cofactor">
    <cofactor evidence="1 6">
        <name>pyridoxal 5'-phosphate</name>
        <dbReference type="ChEBI" id="CHEBI:597326"/>
    </cofactor>
</comment>
<feature type="domain" description="Aminotransferase class I/classII large" evidence="7">
    <location>
        <begin position="1"/>
        <end position="71"/>
    </location>
</feature>
<proteinExistence type="inferred from homology"/>
<evidence type="ECO:0000256" key="4">
    <source>
        <dbReference type="ARBA" id="ARBA00022898"/>
    </source>
</evidence>
<protein>
    <recommendedName>
        <fullName evidence="7">Aminotransferase class I/classII large domain-containing protein</fullName>
    </recommendedName>
</protein>
<sequence length="73" mass="7828">MEGSIVRLPEVIALKKKYKAYLYLDEAHSIGALGPRGRGVVDYFGLDPSDVDIMMGTFTKSFGAAGGYIGGKK</sequence>
<evidence type="ECO:0000256" key="3">
    <source>
        <dbReference type="ARBA" id="ARBA00022679"/>
    </source>
</evidence>
<dbReference type="Proteomes" id="UP001529510">
    <property type="component" value="Unassembled WGS sequence"/>
</dbReference>
<comment type="similarity">
    <text evidence="2 6">Belongs to the class-II pyridoxal-phosphate-dependent aminotransferase family.</text>
</comment>
<dbReference type="AlphaFoldDB" id="A0ABD0NRM1"/>
<keyword evidence="5" id="KW-0012">Acyltransferase</keyword>
<dbReference type="Pfam" id="PF00155">
    <property type="entry name" value="Aminotran_1_2"/>
    <property type="match status" value="1"/>
</dbReference>
<dbReference type="InterPro" id="IPR015421">
    <property type="entry name" value="PyrdxlP-dep_Trfase_major"/>
</dbReference>
<evidence type="ECO:0000256" key="5">
    <source>
        <dbReference type="ARBA" id="ARBA00023315"/>
    </source>
</evidence>
<evidence type="ECO:0000313" key="8">
    <source>
        <dbReference type="EMBL" id="KAL0163900.1"/>
    </source>
</evidence>
<feature type="non-terminal residue" evidence="8">
    <location>
        <position position="1"/>
    </location>
</feature>
<dbReference type="SUPFAM" id="SSF53383">
    <property type="entry name" value="PLP-dependent transferases"/>
    <property type="match status" value="1"/>
</dbReference>
<dbReference type="GO" id="GO:0016746">
    <property type="term" value="F:acyltransferase activity"/>
    <property type="evidence" value="ECO:0007669"/>
    <property type="project" value="UniProtKB-KW"/>
</dbReference>
<dbReference type="PANTHER" id="PTHR13693:SF83">
    <property type="entry name" value="SERINE PALMITOYLTRANSFERASE, LONG CHAIN BASE SUBUNIT 2B"/>
    <property type="match status" value="1"/>
</dbReference>
<evidence type="ECO:0000256" key="2">
    <source>
        <dbReference type="ARBA" id="ARBA00008392"/>
    </source>
</evidence>
<dbReference type="PROSITE" id="PS00599">
    <property type="entry name" value="AA_TRANSFER_CLASS_2"/>
    <property type="match status" value="1"/>
</dbReference>
<name>A0ABD0NRM1_CIRMR</name>
<evidence type="ECO:0000313" key="9">
    <source>
        <dbReference type="Proteomes" id="UP001529510"/>
    </source>
</evidence>
<evidence type="ECO:0000259" key="7">
    <source>
        <dbReference type="Pfam" id="PF00155"/>
    </source>
</evidence>
<dbReference type="InterPro" id="IPR001917">
    <property type="entry name" value="Aminotrans_II_pyridoxalP_BS"/>
</dbReference>
<dbReference type="PANTHER" id="PTHR13693">
    <property type="entry name" value="CLASS II AMINOTRANSFERASE/8-AMINO-7-OXONONANOATE SYNTHASE"/>
    <property type="match status" value="1"/>
</dbReference>
<dbReference type="EMBL" id="JAMKFB020000020">
    <property type="protein sequence ID" value="KAL0163900.1"/>
    <property type="molecule type" value="Genomic_DNA"/>
</dbReference>
<dbReference type="InterPro" id="IPR015424">
    <property type="entry name" value="PyrdxlP-dep_Trfase"/>
</dbReference>
<dbReference type="InterPro" id="IPR004839">
    <property type="entry name" value="Aminotransferase_I/II_large"/>
</dbReference>
<keyword evidence="3" id="KW-0808">Transferase</keyword>
<organism evidence="8 9">
    <name type="scientific">Cirrhinus mrigala</name>
    <name type="common">Mrigala</name>
    <dbReference type="NCBI Taxonomy" id="683832"/>
    <lineage>
        <taxon>Eukaryota</taxon>
        <taxon>Metazoa</taxon>
        <taxon>Chordata</taxon>
        <taxon>Craniata</taxon>
        <taxon>Vertebrata</taxon>
        <taxon>Euteleostomi</taxon>
        <taxon>Actinopterygii</taxon>
        <taxon>Neopterygii</taxon>
        <taxon>Teleostei</taxon>
        <taxon>Ostariophysi</taxon>
        <taxon>Cypriniformes</taxon>
        <taxon>Cyprinidae</taxon>
        <taxon>Labeoninae</taxon>
        <taxon>Labeonini</taxon>
        <taxon>Cirrhinus</taxon>
    </lineage>
</organism>
<evidence type="ECO:0000256" key="1">
    <source>
        <dbReference type="ARBA" id="ARBA00001933"/>
    </source>
</evidence>
<dbReference type="Gene3D" id="3.40.640.10">
    <property type="entry name" value="Type I PLP-dependent aspartate aminotransferase-like (Major domain)"/>
    <property type="match status" value="1"/>
</dbReference>
<gene>
    <name evidence="8" type="ORF">M9458_039653</name>
</gene>